<accession>A0A0A9A352</accession>
<evidence type="ECO:0000256" key="1">
    <source>
        <dbReference type="SAM" id="MobiDB-lite"/>
    </source>
</evidence>
<organism evidence="2">
    <name type="scientific">Arundo donax</name>
    <name type="common">Giant reed</name>
    <name type="synonym">Donax arundinaceus</name>
    <dbReference type="NCBI Taxonomy" id="35708"/>
    <lineage>
        <taxon>Eukaryota</taxon>
        <taxon>Viridiplantae</taxon>
        <taxon>Streptophyta</taxon>
        <taxon>Embryophyta</taxon>
        <taxon>Tracheophyta</taxon>
        <taxon>Spermatophyta</taxon>
        <taxon>Magnoliopsida</taxon>
        <taxon>Liliopsida</taxon>
        <taxon>Poales</taxon>
        <taxon>Poaceae</taxon>
        <taxon>PACMAD clade</taxon>
        <taxon>Arundinoideae</taxon>
        <taxon>Arundineae</taxon>
        <taxon>Arundo</taxon>
    </lineage>
</organism>
<sequence>MYRKNRERSVCPLGGQKPEETKIKMERVPRRPAP</sequence>
<dbReference type="EMBL" id="GBRH01254455">
    <property type="protein sequence ID" value="JAD43440.1"/>
    <property type="molecule type" value="Transcribed_RNA"/>
</dbReference>
<name>A0A0A9A352_ARUDO</name>
<evidence type="ECO:0000313" key="2">
    <source>
        <dbReference type="EMBL" id="JAD43440.1"/>
    </source>
</evidence>
<reference evidence="2" key="2">
    <citation type="journal article" date="2015" name="Data Brief">
        <title>Shoot transcriptome of the giant reed, Arundo donax.</title>
        <authorList>
            <person name="Barrero R.A."/>
            <person name="Guerrero F.D."/>
            <person name="Moolhuijzen P."/>
            <person name="Goolsby J.A."/>
            <person name="Tidwell J."/>
            <person name="Bellgard S.E."/>
            <person name="Bellgard M.I."/>
        </authorList>
    </citation>
    <scope>NUCLEOTIDE SEQUENCE</scope>
    <source>
        <tissue evidence="2">Shoot tissue taken approximately 20 cm above the soil surface</tissue>
    </source>
</reference>
<feature type="compositionally biased region" description="Basic and acidic residues" evidence="1">
    <location>
        <begin position="17"/>
        <end position="34"/>
    </location>
</feature>
<dbReference type="AlphaFoldDB" id="A0A0A9A352"/>
<protein>
    <submittedName>
        <fullName evidence="2">Uncharacterized protein</fullName>
    </submittedName>
</protein>
<reference evidence="2" key="1">
    <citation type="submission" date="2014-09" db="EMBL/GenBank/DDBJ databases">
        <authorList>
            <person name="Magalhaes I.L.F."/>
            <person name="Oliveira U."/>
            <person name="Santos F.R."/>
            <person name="Vidigal T.H.D.A."/>
            <person name="Brescovit A.D."/>
            <person name="Santos A.J."/>
        </authorList>
    </citation>
    <scope>NUCLEOTIDE SEQUENCE</scope>
    <source>
        <tissue evidence="2">Shoot tissue taken approximately 20 cm above the soil surface</tissue>
    </source>
</reference>
<proteinExistence type="predicted"/>
<feature type="region of interest" description="Disordered" evidence="1">
    <location>
        <begin position="1"/>
        <end position="34"/>
    </location>
</feature>